<organism evidence="1 2">
    <name type="scientific">Candidatus Blackburnbacteria bacterium RIFCSPHIGHO2_02_FULL_44_20</name>
    <dbReference type="NCBI Taxonomy" id="1797516"/>
    <lineage>
        <taxon>Bacteria</taxon>
        <taxon>Candidatus Blackburniibacteriota</taxon>
    </lineage>
</organism>
<gene>
    <name evidence="1" type="ORF">A3D26_04330</name>
</gene>
<dbReference type="EMBL" id="MHBZ01000034">
    <property type="protein sequence ID" value="OGY10450.1"/>
    <property type="molecule type" value="Genomic_DNA"/>
</dbReference>
<accession>A0A1G1V4X3</accession>
<dbReference type="GO" id="GO:0043565">
    <property type="term" value="F:sequence-specific DNA binding"/>
    <property type="evidence" value="ECO:0007669"/>
    <property type="project" value="InterPro"/>
</dbReference>
<dbReference type="AlphaFoldDB" id="A0A1G1V4X3"/>
<dbReference type="InterPro" id="IPR010921">
    <property type="entry name" value="Trp_repressor/repl_initiator"/>
</dbReference>
<comment type="caution">
    <text evidence="1">The sequence shown here is derived from an EMBL/GenBank/DDBJ whole genome shotgun (WGS) entry which is preliminary data.</text>
</comment>
<reference evidence="1 2" key="1">
    <citation type="journal article" date="2016" name="Nat. Commun.">
        <title>Thousands of microbial genomes shed light on interconnected biogeochemical processes in an aquifer system.</title>
        <authorList>
            <person name="Anantharaman K."/>
            <person name="Brown C.T."/>
            <person name="Hug L.A."/>
            <person name="Sharon I."/>
            <person name="Castelle C.J."/>
            <person name="Probst A.J."/>
            <person name="Thomas B.C."/>
            <person name="Singh A."/>
            <person name="Wilkins M.J."/>
            <person name="Karaoz U."/>
            <person name="Brodie E.L."/>
            <person name="Williams K.H."/>
            <person name="Hubbard S.S."/>
            <person name="Banfield J.F."/>
        </authorList>
    </citation>
    <scope>NUCLEOTIDE SEQUENCE [LARGE SCALE GENOMIC DNA]</scope>
</reference>
<evidence type="ECO:0000313" key="1">
    <source>
        <dbReference type="EMBL" id="OGY10450.1"/>
    </source>
</evidence>
<dbReference type="InterPro" id="IPR038116">
    <property type="entry name" value="TrpR-like_sf"/>
</dbReference>
<dbReference type="GO" id="GO:0003700">
    <property type="term" value="F:DNA-binding transcription factor activity"/>
    <property type="evidence" value="ECO:0007669"/>
    <property type="project" value="InterPro"/>
</dbReference>
<proteinExistence type="predicted"/>
<dbReference type="InterPro" id="IPR000831">
    <property type="entry name" value="Trp_repress"/>
</dbReference>
<dbReference type="Proteomes" id="UP000178319">
    <property type="component" value="Unassembled WGS sequence"/>
</dbReference>
<evidence type="ECO:0008006" key="3">
    <source>
        <dbReference type="Google" id="ProtNLM"/>
    </source>
</evidence>
<dbReference type="Pfam" id="PF01371">
    <property type="entry name" value="Trp_repressor"/>
    <property type="match status" value="1"/>
</dbReference>
<evidence type="ECO:0000313" key="2">
    <source>
        <dbReference type="Proteomes" id="UP000178319"/>
    </source>
</evidence>
<protein>
    <recommendedName>
        <fullName evidence="3">TrpR like protein, YerC/YecD</fullName>
    </recommendedName>
</protein>
<name>A0A1G1V4X3_9BACT</name>
<sequence>MTQLSRKPIDKNLEAEILNKFWQALSQVNDPPSNIEFFGDFLSEMEKITLAKRFATALLLAKNYSPSEIKEKLHVSDTKIISVSNWLKNANPKTKQIIDAVLREQNKENLTDQIEELFDYLPPLPYTNWHQAGKEKFKREKKRSTRHALR</sequence>
<dbReference type="SUPFAM" id="SSF48295">
    <property type="entry name" value="TrpR-like"/>
    <property type="match status" value="1"/>
</dbReference>
<dbReference type="Gene3D" id="1.10.1270.10">
    <property type="entry name" value="TrpR-like"/>
    <property type="match status" value="1"/>
</dbReference>